<comment type="caution">
    <text evidence="2">The sequence shown here is derived from an EMBL/GenBank/DDBJ whole genome shotgun (WGS) entry which is preliminary data.</text>
</comment>
<dbReference type="AlphaFoldDB" id="A0A124FMU5"/>
<keyword evidence="1" id="KW-0446">Lipid-binding</keyword>
<feature type="non-terminal residue" evidence="2">
    <location>
        <position position="171"/>
    </location>
</feature>
<reference evidence="2 3" key="1">
    <citation type="journal article" date="2015" name="MBio">
        <title>Genome-Resolved Metagenomic Analysis Reveals Roles for Candidate Phyla and Other Microbial Community Members in Biogeochemical Transformations in Oil Reservoirs.</title>
        <authorList>
            <person name="Hu P."/>
            <person name="Tom L."/>
            <person name="Singh A."/>
            <person name="Thomas B.C."/>
            <person name="Baker B.J."/>
            <person name="Piceno Y.M."/>
            <person name="Andersen G.L."/>
            <person name="Banfield J.F."/>
        </authorList>
    </citation>
    <scope>NUCLEOTIDE SEQUENCE [LARGE SCALE GENOMIC DNA]</scope>
    <source>
        <strain evidence="2">46_16</strain>
    </source>
</reference>
<dbReference type="InterPro" id="IPR050270">
    <property type="entry name" value="DegV_domain_contain"/>
</dbReference>
<dbReference type="GO" id="GO:0008289">
    <property type="term" value="F:lipid binding"/>
    <property type="evidence" value="ECO:0007669"/>
    <property type="project" value="UniProtKB-KW"/>
</dbReference>
<evidence type="ECO:0000256" key="1">
    <source>
        <dbReference type="ARBA" id="ARBA00023121"/>
    </source>
</evidence>
<dbReference type="PROSITE" id="PS51482">
    <property type="entry name" value="DEGV"/>
    <property type="match status" value="1"/>
</dbReference>
<dbReference type="PANTHER" id="PTHR33434">
    <property type="entry name" value="DEGV DOMAIN-CONTAINING PROTEIN DR_1986-RELATED"/>
    <property type="match status" value="1"/>
</dbReference>
<evidence type="ECO:0000313" key="2">
    <source>
        <dbReference type="EMBL" id="KUK45852.1"/>
    </source>
</evidence>
<dbReference type="Proteomes" id="UP000064249">
    <property type="component" value="Unassembled WGS sequence"/>
</dbReference>
<accession>A0A124FMU5</accession>
<evidence type="ECO:0008006" key="4">
    <source>
        <dbReference type="Google" id="ProtNLM"/>
    </source>
</evidence>
<dbReference type="NCBIfam" id="TIGR00762">
    <property type="entry name" value="DegV"/>
    <property type="match status" value="1"/>
</dbReference>
<gene>
    <name evidence="2" type="ORF">XD73_1269</name>
</gene>
<dbReference type="Pfam" id="PF02645">
    <property type="entry name" value="DegV"/>
    <property type="match status" value="1"/>
</dbReference>
<dbReference type="SUPFAM" id="SSF82549">
    <property type="entry name" value="DAK1/DegV-like"/>
    <property type="match status" value="1"/>
</dbReference>
<dbReference type="Gene3D" id="3.40.50.10170">
    <property type="match status" value="1"/>
</dbReference>
<dbReference type="EMBL" id="LGFU01000132">
    <property type="protein sequence ID" value="KUK45852.1"/>
    <property type="molecule type" value="Genomic_DNA"/>
</dbReference>
<proteinExistence type="predicted"/>
<name>A0A124FMU5_9CHLR</name>
<organism evidence="2 3">
    <name type="scientific">Anaerolinea thermophila</name>
    <dbReference type="NCBI Taxonomy" id="167964"/>
    <lineage>
        <taxon>Bacteria</taxon>
        <taxon>Bacillati</taxon>
        <taxon>Chloroflexota</taxon>
        <taxon>Anaerolineae</taxon>
        <taxon>Anaerolineales</taxon>
        <taxon>Anaerolineaceae</taxon>
        <taxon>Anaerolinea</taxon>
    </lineage>
</organism>
<dbReference type="PANTHER" id="PTHR33434:SF2">
    <property type="entry name" value="FATTY ACID-BINDING PROTEIN TM_1468"/>
    <property type="match status" value="1"/>
</dbReference>
<dbReference type="InterPro" id="IPR003797">
    <property type="entry name" value="DegV"/>
</dbReference>
<sequence>MSKIVVITDSTAYIPEDITKELNIKVIPLHVIWGDKVYRDGVDLKVEEFYPMLKDSKTLPTTSQPSPQEFIDIYKPILDNGDNIISIHISSGISGTINSANQAKEILGSKNIEIFDSMSSGMALGYITILTARAVKDGKSFEECIKIAQQGIKNIDVYFAIDTLEYLHRGG</sequence>
<evidence type="ECO:0000313" key="3">
    <source>
        <dbReference type="Proteomes" id="UP000064249"/>
    </source>
</evidence>
<protein>
    <recommendedName>
        <fullName evidence="4">DegV family protein</fullName>
    </recommendedName>
</protein>